<name>A0A1I5DPD2_9GAMM</name>
<keyword evidence="2" id="KW-1185">Reference proteome</keyword>
<evidence type="ECO:0000313" key="1">
    <source>
        <dbReference type="EMBL" id="SFO00960.1"/>
    </source>
</evidence>
<evidence type="ECO:0000313" key="2">
    <source>
        <dbReference type="Proteomes" id="UP000199011"/>
    </source>
</evidence>
<proteinExistence type="predicted"/>
<gene>
    <name evidence="1" type="ORF">SAMN05421579_1443</name>
</gene>
<dbReference type="STRING" id="53341.SAMN05421579_1443"/>
<reference evidence="2" key="1">
    <citation type="submission" date="2016-10" db="EMBL/GenBank/DDBJ databases">
        <authorList>
            <person name="Varghese N."/>
            <person name="Submissions S."/>
        </authorList>
    </citation>
    <scope>NUCLEOTIDE SEQUENCE [LARGE SCALE GENOMIC DNA]</scope>
    <source>
        <strain evidence="2">DSM 16522</strain>
    </source>
</reference>
<accession>A0A1I5DPD2</accession>
<sequence length="73" mass="8497">MLHYTTQDFAFITKGYIYYEKLYLFLPDNNGQLPIDIYENQKNFISDNGNNDAIKSISMLLIFTIIDFVTGAF</sequence>
<dbReference type="EMBL" id="FOVO01000044">
    <property type="protein sequence ID" value="SFO00960.1"/>
    <property type="molecule type" value="Genomic_DNA"/>
</dbReference>
<protein>
    <submittedName>
        <fullName evidence="1">Uncharacterized protein</fullName>
    </submittedName>
</protein>
<dbReference type="AlphaFoldDB" id="A0A1I5DPD2"/>
<organism evidence="1 2">
    <name type="scientific">Xenorhabdus japonica</name>
    <dbReference type="NCBI Taxonomy" id="53341"/>
    <lineage>
        <taxon>Bacteria</taxon>
        <taxon>Pseudomonadati</taxon>
        <taxon>Pseudomonadota</taxon>
        <taxon>Gammaproteobacteria</taxon>
        <taxon>Enterobacterales</taxon>
        <taxon>Morganellaceae</taxon>
        <taxon>Xenorhabdus</taxon>
    </lineage>
</organism>
<dbReference type="Proteomes" id="UP000199011">
    <property type="component" value="Unassembled WGS sequence"/>
</dbReference>